<keyword evidence="7" id="KW-0411">Iron-sulfur</keyword>
<dbReference type="InterPro" id="IPR001041">
    <property type="entry name" value="2Fe-2S_ferredoxin-type"/>
</dbReference>
<evidence type="ECO:0000259" key="10">
    <source>
        <dbReference type="PROSITE" id="PS51387"/>
    </source>
</evidence>
<feature type="non-terminal residue" evidence="11">
    <location>
        <position position="329"/>
    </location>
</feature>
<keyword evidence="4" id="KW-0479">Metal-binding</keyword>
<keyword evidence="12" id="KW-1185">Reference proteome</keyword>
<dbReference type="SUPFAM" id="SSF47741">
    <property type="entry name" value="CO dehydrogenase ISP C-domain like"/>
    <property type="match status" value="1"/>
</dbReference>
<comment type="cofactor">
    <cofactor evidence="1">
        <name>FAD</name>
        <dbReference type="ChEBI" id="CHEBI:57692"/>
    </cofactor>
</comment>
<keyword evidence="6" id="KW-0408">Iron</keyword>
<sequence length="329" mass="35476">MDPSLSLSEYLKRYTPFKGSKLSCSEGGCGACSVEITEASSNEGKTRRTALNACLAPVGTLHGASICTIESLGSQSKGFSPIQEQFARHHASQCGFCTPGFVVAIDAHIKRCKDHGQEVTLKELQKGIDGNLCRCTGYAPIIKACQVVHPTRTSPAELAAGSAFHRPTSLRELFGILEATPTQDIRIVAGNTGAGVYKNWPVQPILIELKHLPQLRQLSATKESIRMGAAVTLEETIHLLRSLTPQQPAYGAMVNHMERIAGHLVRAAATVGGNVVLARQRALQSDYCTIMIAAGAEVEVTSRAGARWVPLHELVDPSQGDFQRQRKEI</sequence>
<keyword evidence="5" id="KW-0560">Oxidoreductase</keyword>
<dbReference type="SUPFAM" id="SSF54292">
    <property type="entry name" value="2Fe-2S ferredoxin-like"/>
    <property type="match status" value="1"/>
</dbReference>
<dbReference type="GO" id="GO:0051537">
    <property type="term" value="F:2 iron, 2 sulfur cluster binding"/>
    <property type="evidence" value="ECO:0007669"/>
    <property type="project" value="UniProtKB-KW"/>
</dbReference>
<evidence type="ECO:0000256" key="3">
    <source>
        <dbReference type="ARBA" id="ARBA00022714"/>
    </source>
</evidence>
<comment type="cofactor">
    <cofactor evidence="8">
        <name>[2Fe-2S] cluster</name>
        <dbReference type="ChEBI" id="CHEBI:190135"/>
    </cofactor>
</comment>
<dbReference type="PANTHER" id="PTHR11908:SF132">
    <property type="entry name" value="ALDEHYDE OXIDASE 1-RELATED"/>
    <property type="match status" value="1"/>
</dbReference>
<dbReference type="InterPro" id="IPR036318">
    <property type="entry name" value="FAD-bd_PCMH-like_sf"/>
</dbReference>
<dbReference type="InterPro" id="IPR016169">
    <property type="entry name" value="FAD-bd_PCMH_sub2"/>
</dbReference>
<dbReference type="Pfam" id="PF01799">
    <property type="entry name" value="Fer2_2"/>
    <property type="match status" value="1"/>
</dbReference>
<accession>A0AAW1TCF2</accession>
<dbReference type="PROSITE" id="PS51085">
    <property type="entry name" value="2FE2S_FER_2"/>
    <property type="match status" value="1"/>
</dbReference>
<dbReference type="CDD" id="cd00207">
    <property type="entry name" value="fer2"/>
    <property type="match status" value="1"/>
</dbReference>
<dbReference type="InterPro" id="IPR012675">
    <property type="entry name" value="Beta-grasp_dom_sf"/>
</dbReference>
<dbReference type="Pfam" id="PF00941">
    <property type="entry name" value="FAD_binding_5"/>
    <property type="match status" value="1"/>
</dbReference>
<reference evidence="11 12" key="1">
    <citation type="journal article" date="2024" name="Nat. Commun.">
        <title>Phylogenomics reveals the evolutionary origins of lichenization in chlorophyte algae.</title>
        <authorList>
            <person name="Puginier C."/>
            <person name="Libourel C."/>
            <person name="Otte J."/>
            <person name="Skaloud P."/>
            <person name="Haon M."/>
            <person name="Grisel S."/>
            <person name="Petersen M."/>
            <person name="Berrin J.G."/>
            <person name="Delaux P.M."/>
            <person name="Dal Grande F."/>
            <person name="Keller J."/>
        </authorList>
    </citation>
    <scope>NUCLEOTIDE SEQUENCE [LARGE SCALE GENOMIC DNA]</scope>
    <source>
        <strain evidence="11 12">SAG 2523</strain>
    </source>
</reference>
<evidence type="ECO:0008006" key="13">
    <source>
        <dbReference type="Google" id="ProtNLM"/>
    </source>
</evidence>
<dbReference type="Proteomes" id="UP001485043">
    <property type="component" value="Unassembled WGS sequence"/>
</dbReference>
<dbReference type="InterPro" id="IPR006058">
    <property type="entry name" value="2Fe2S_fd_BS"/>
</dbReference>
<proteinExistence type="predicted"/>
<dbReference type="Gene3D" id="3.30.43.10">
    <property type="entry name" value="Uridine Diphospho-n-acetylenolpyruvylglucosamine Reductase, domain 2"/>
    <property type="match status" value="1"/>
</dbReference>
<evidence type="ECO:0000256" key="5">
    <source>
        <dbReference type="ARBA" id="ARBA00023002"/>
    </source>
</evidence>
<feature type="domain" description="2Fe-2S ferredoxin-type" evidence="9">
    <location>
        <begin position="1"/>
        <end position="72"/>
    </location>
</feature>
<comment type="caution">
    <text evidence="11">The sequence shown here is derived from an EMBL/GenBank/DDBJ whole genome shotgun (WGS) entry which is preliminary data.</text>
</comment>
<dbReference type="Pfam" id="PF00111">
    <property type="entry name" value="Fer2"/>
    <property type="match status" value="1"/>
</dbReference>
<keyword evidence="3" id="KW-0001">2Fe-2S</keyword>
<dbReference type="GO" id="GO:0016491">
    <property type="term" value="F:oxidoreductase activity"/>
    <property type="evidence" value="ECO:0007669"/>
    <property type="project" value="UniProtKB-KW"/>
</dbReference>
<dbReference type="PANTHER" id="PTHR11908">
    <property type="entry name" value="XANTHINE DEHYDROGENASE"/>
    <property type="match status" value="1"/>
</dbReference>
<gene>
    <name evidence="11" type="ORF">WJX84_009736</name>
</gene>
<feature type="domain" description="FAD-binding PCMH-type" evidence="10">
    <location>
        <begin position="151"/>
        <end position="329"/>
    </location>
</feature>
<name>A0AAW1TCF2_9CHLO</name>
<organism evidence="11 12">
    <name type="scientific">Apatococcus fuscideae</name>
    <dbReference type="NCBI Taxonomy" id="2026836"/>
    <lineage>
        <taxon>Eukaryota</taxon>
        <taxon>Viridiplantae</taxon>
        <taxon>Chlorophyta</taxon>
        <taxon>core chlorophytes</taxon>
        <taxon>Trebouxiophyceae</taxon>
        <taxon>Chlorellales</taxon>
        <taxon>Chlorellaceae</taxon>
        <taxon>Apatococcus</taxon>
    </lineage>
</organism>
<dbReference type="InterPro" id="IPR002346">
    <property type="entry name" value="Mopterin_DH_FAD-bd"/>
</dbReference>
<evidence type="ECO:0000256" key="8">
    <source>
        <dbReference type="ARBA" id="ARBA00034078"/>
    </source>
</evidence>
<protein>
    <recommendedName>
        <fullName evidence="13">Xanthine dehydrogenase</fullName>
    </recommendedName>
</protein>
<evidence type="ECO:0000256" key="1">
    <source>
        <dbReference type="ARBA" id="ARBA00001974"/>
    </source>
</evidence>
<dbReference type="Gene3D" id="3.30.465.10">
    <property type="match status" value="1"/>
</dbReference>
<dbReference type="PROSITE" id="PS00197">
    <property type="entry name" value="2FE2S_FER_1"/>
    <property type="match status" value="1"/>
</dbReference>
<dbReference type="PROSITE" id="PS51387">
    <property type="entry name" value="FAD_PCMH"/>
    <property type="match status" value="1"/>
</dbReference>
<evidence type="ECO:0000256" key="7">
    <source>
        <dbReference type="ARBA" id="ARBA00023014"/>
    </source>
</evidence>
<evidence type="ECO:0000313" key="11">
    <source>
        <dbReference type="EMBL" id="KAK9866574.1"/>
    </source>
</evidence>
<dbReference type="GO" id="GO:0071949">
    <property type="term" value="F:FAD binding"/>
    <property type="evidence" value="ECO:0007669"/>
    <property type="project" value="InterPro"/>
</dbReference>
<keyword evidence="2" id="KW-0500">Molybdenum</keyword>
<evidence type="ECO:0000259" key="9">
    <source>
        <dbReference type="PROSITE" id="PS51085"/>
    </source>
</evidence>
<dbReference type="Gene3D" id="1.10.150.120">
    <property type="entry name" value="[2Fe-2S]-binding domain"/>
    <property type="match status" value="1"/>
</dbReference>
<dbReference type="InterPro" id="IPR016208">
    <property type="entry name" value="Ald_Oxase/xanthine_DH-like"/>
</dbReference>
<dbReference type="InterPro" id="IPR036010">
    <property type="entry name" value="2Fe-2S_ferredoxin-like_sf"/>
</dbReference>
<dbReference type="InterPro" id="IPR036884">
    <property type="entry name" value="2Fe-2S-bd_dom_sf"/>
</dbReference>
<dbReference type="AlphaFoldDB" id="A0AAW1TCF2"/>
<dbReference type="InterPro" id="IPR002888">
    <property type="entry name" value="2Fe-2S-bd"/>
</dbReference>
<dbReference type="Gene3D" id="3.10.20.30">
    <property type="match status" value="1"/>
</dbReference>
<evidence type="ECO:0000256" key="6">
    <source>
        <dbReference type="ARBA" id="ARBA00023004"/>
    </source>
</evidence>
<dbReference type="InterPro" id="IPR016166">
    <property type="entry name" value="FAD-bd_PCMH"/>
</dbReference>
<evidence type="ECO:0000256" key="4">
    <source>
        <dbReference type="ARBA" id="ARBA00022723"/>
    </source>
</evidence>
<dbReference type="SUPFAM" id="SSF56176">
    <property type="entry name" value="FAD-binding/transporter-associated domain-like"/>
    <property type="match status" value="1"/>
</dbReference>
<evidence type="ECO:0000256" key="2">
    <source>
        <dbReference type="ARBA" id="ARBA00022505"/>
    </source>
</evidence>
<dbReference type="GO" id="GO:0005506">
    <property type="term" value="F:iron ion binding"/>
    <property type="evidence" value="ECO:0007669"/>
    <property type="project" value="InterPro"/>
</dbReference>
<dbReference type="EMBL" id="JALJOV010000151">
    <property type="protein sequence ID" value="KAK9866574.1"/>
    <property type="molecule type" value="Genomic_DNA"/>
</dbReference>
<dbReference type="InterPro" id="IPR016167">
    <property type="entry name" value="FAD-bd_PCMH_sub1"/>
</dbReference>
<evidence type="ECO:0000313" key="12">
    <source>
        <dbReference type="Proteomes" id="UP001485043"/>
    </source>
</evidence>